<dbReference type="InterPro" id="IPR036388">
    <property type="entry name" value="WH-like_DNA-bd_sf"/>
</dbReference>
<dbReference type="SUPFAM" id="SSF46785">
    <property type="entry name" value="Winged helix' DNA-binding domain"/>
    <property type="match status" value="1"/>
</dbReference>
<dbReference type="Gene3D" id="1.10.10.10">
    <property type="entry name" value="Winged helix-like DNA-binding domain superfamily/Winged helix DNA-binding domain"/>
    <property type="match status" value="1"/>
</dbReference>
<evidence type="ECO:0000256" key="6">
    <source>
        <dbReference type="PROSITE-ProRule" id="PRU00089"/>
    </source>
</evidence>
<evidence type="ECO:0000256" key="3">
    <source>
        <dbReference type="ARBA" id="ARBA00023125"/>
    </source>
</evidence>
<dbReference type="PANTHER" id="PTHR11829">
    <property type="entry name" value="FORKHEAD BOX PROTEIN"/>
    <property type="match status" value="1"/>
</dbReference>
<dbReference type="PROSITE" id="PS00657">
    <property type="entry name" value="FORK_HEAD_1"/>
    <property type="match status" value="1"/>
</dbReference>
<evidence type="ECO:0000256" key="5">
    <source>
        <dbReference type="ARBA" id="ARBA00023242"/>
    </source>
</evidence>
<comment type="subcellular location">
    <subcellularLocation>
        <location evidence="1 6">Nucleus</location>
    </subcellularLocation>
</comment>
<keyword evidence="5 6" id="KW-0539">Nucleus</keyword>
<reference evidence="9 10" key="1">
    <citation type="submission" date="2023-10" db="EMBL/GenBank/DDBJ databases">
        <title>Genomes of two closely related lineages of the louse Polyplax serrata with different host specificities.</title>
        <authorList>
            <person name="Martinu J."/>
            <person name="Tarabai H."/>
            <person name="Stefka J."/>
            <person name="Hypsa V."/>
        </authorList>
    </citation>
    <scope>NUCLEOTIDE SEQUENCE [LARGE SCALE GENOMIC DNA]</scope>
    <source>
        <strain evidence="9">HR10_N</strain>
    </source>
</reference>
<dbReference type="GO" id="GO:0000978">
    <property type="term" value="F:RNA polymerase II cis-regulatory region sequence-specific DNA binding"/>
    <property type="evidence" value="ECO:0007669"/>
    <property type="project" value="TreeGrafter"/>
</dbReference>
<evidence type="ECO:0000256" key="7">
    <source>
        <dbReference type="SAM" id="MobiDB-lite"/>
    </source>
</evidence>
<dbReference type="Proteomes" id="UP001372834">
    <property type="component" value="Unassembled WGS sequence"/>
</dbReference>
<accession>A0AAN8PDJ0</accession>
<feature type="compositionally biased region" description="Basic and acidic residues" evidence="7">
    <location>
        <begin position="96"/>
        <end position="105"/>
    </location>
</feature>
<evidence type="ECO:0000259" key="8">
    <source>
        <dbReference type="PROSITE" id="PS50039"/>
    </source>
</evidence>
<feature type="DNA-binding region" description="Fork-head" evidence="6">
    <location>
        <begin position="156"/>
        <end position="252"/>
    </location>
</feature>
<dbReference type="InterPro" id="IPR001766">
    <property type="entry name" value="Fork_head_dom"/>
</dbReference>
<dbReference type="PANTHER" id="PTHR11829:SF388">
    <property type="entry name" value="FORK HEAD DOMAIN-CONTAINING PROTEIN L1-RELATED"/>
    <property type="match status" value="1"/>
</dbReference>
<evidence type="ECO:0000256" key="4">
    <source>
        <dbReference type="ARBA" id="ARBA00023163"/>
    </source>
</evidence>
<sequence>MLPIAGLTNAPNWFSMYPQIVSPFPLPGQIPTVSAGCKNENAKGEISKELDKKLNFYTPTKGRQKRTEDYKTMESTWLNCKGGGGGEEQEQEQEERESRKNKTQKQWDVEKFQVPHLVFDPHVVALAKESHLRAVTEQNLLLFNSTNQFGCSRAEKPPYSYIALIAMAINSAPEKKITLSGIYKFIMEKFPYYRDNKQGWQNSIRHNLSLNDCFIKIPRNKVSSSTGKGSYWTLGAGAVDMFENGNYRRRRSRRQRGNQKRIQIIKDMTIASTLHKETLRSSSLMDELKEYSFRANLAFLKTAMAKRALEINGLSNGGIESDAFGGKSCACRDIEEKEEDPHNWRNDTSEVNLDRLNRTNEKHNKIVINLSAETSSGAHEKSPRSNRFSLFSIEELMKKS</sequence>
<dbReference type="FunFam" id="1.10.10.10:FF:000016">
    <property type="entry name" value="Forkhead box protein I1"/>
    <property type="match status" value="1"/>
</dbReference>
<evidence type="ECO:0000256" key="2">
    <source>
        <dbReference type="ARBA" id="ARBA00023015"/>
    </source>
</evidence>
<protein>
    <recommendedName>
        <fullName evidence="8">Fork-head domain-containing protein</fullName>
    </recommendedName>
</protein>
<comment type="caution">
    <text evidence="9">The sequence shown here is derived from an EMBL/GenBank/DDBJ whole genome shotgun (WGS) entry which is preliminary data.</text>
</comment>
<dbReference type="SMART" id="SM00339">
    <property type="entry name" value="FH"/>
    <property type="match status" value="1"/>
</dbReference>
<feature type="region of interest" description="Disordered" evidence="7">
    <location>
        <begin position="74"/>
        <end position="105"/>
    </location>
</feature>
<evidence type="ECO:0000256" key="1">
    <source>
        <dbReference type="ARBA" id="ARBA00004123"/>
    </source>
</evidence>
<dbReference type="GO" id="GO:0005634">
    <property type="term" value="C:nucleus"/>
    <property type="evidence" value="ECO:0007669"/>
    <property type="project" value="UniProtKB-SubCell"/>
</dbReference>
<dbReference type="GO" id="GO:0000981">
    <property type="term" value="F:DNA-binding transcription factor activity, RNA polymerase II-specific"/>
    <property type="evidence" value="ECO:0007669"/>
    <property type="project" value="TreeGrafter"/>
</dbReference>
<dbReference type="PROSITE" id="PS50039">
    <property type="entry name" value="FORK_HEAD_3"/>
    <property type="match status" value="1"/>
</dbReference>
<dbReference type="InterPro" id="IPR030456">
    <property type="entry name" value="TF_fork_head_CS_2"/>
</dbReference>
<dbReference type="GO" id="GO:0009653">
    <property type="term" value="P:anatomical structure morphogenesis"/>
    <property type="evidence" value="ECO:0007669"/>
    <property type="project" value="TreeGrafter"/>
</dbReference>
<dbReference type="AlphaFoldDB" id="A0AAN8PDJ0"/>
<dbReference type="GO" id="GO:0030154">
    <property type="term" value="P:cell differentiation"/>
    <property type="evidence" value="ECO:0007669"/>
    <property type="project" value="TreeGrafter"/>
</dbReference>
<keyword evidence="2" id="KW-0805">Transcription regulation</keyword>
<dbReference type="InterPro" id="IPR050211">
    <property type="entry name" value="FOX_domain-containing"/>
</dbReference>
<keyword evidence="4" id="KW-0804">Transcription</keyword>
<dbReference type="PRINTS" id="PR00053">
    <property type="entry name" value="FORKHEAD"/>
</dbReference>
<dbReference type="InterPro" id="IPR036390">
    <property type="entry name" value="WH_DNA-bd_sf"/>
</dbReference>
<dbReference type="Pfam" id="PF00250">
    <property type="entry name" value="Forkhead"/>
    <property type="match status" value="1"/>
</dbReference>
<name>A0AAN8PDJ0_POLSC</name>
<proteinExistence type="predicted"/>
<organism evidence="9 10">
    <name type="scientific">Polyplax serrata</name>
    <name type="common">Common mouse louse</name>
    <dbReference type="NCBI Taxonomy" id="468196"/>
    <lineage>
        <taxon>Eukaryota</taxon>
        <taxon>Metazoa</taxon>
        <taxon>Ecdysozoa</taxon>
        <taxon>Arthropoda</taxon>
        <taxon>Hexapoda</taxon>
        <taxon>Insecta</taxon>
        <taxon>Pterygota</taxon>
        <taxon>Neoptera</taxon>
        <taxon>Paraneoptera</taxon>
        <taxon>Psocodea</taxon>
        <taxon>Troctomorpha</taxon>
        <taxon>Phthiraptera</taxon>
        <taxon>Anoplura</taxon>
        <taxon>Polyplacidae</taxon>
        <taxon>Polyplax</taxon>
    </lineage>
</organism>
<keyword evidence="3 6" id="KW-0238">DNA-binding</keyword>
<evidence type="ECO:0000313" key="9">
    <source>
        <dbReference type="EMBL" id="KAK6629068.1"/>
    </source>
</evidence>
<dbReference type="EMBL" id="JAWJWE010000036">
    <property type="protein sequence ID" value="KAK6629068.1"/>
    <property type="molecule type" value="Genomic_DNA"/>
</dbReference>
<evidence type="ECO:0000313" key="10">
    <source>
        <dbReference type="Proteomes" id="UP001372834"/>
    </source>
</evidence>
<dbReference type="PROSITE" id="PS00658">
    <property type="entry name" value="FORK_HEAD_2"/>
    <property type="match status" value="1"/>
</dbReference>
<feature type="domain" description="Fork-head" evidence="8">
    <location>
        <begin position="156"/>
        <end position="252"/>
    </location>
</feature>
<gene>
    <name evidence="9" type="ORF">RUM43_002885</name>
</gene>
<dbReference type="InterPro" id="IPR018122">
    <property type="entry name" value="TF_fork_head_CS_1"/>
</dbReference>